<dbReference type="Proteomes" id="UP001240447">
    <property type="component" value="Unassembled WGS sequence"/>
</dbReference>
<feature type="compositionally biased region" description="Basic residues" evidence="5">
    <location>
        <begin position="394"/>
        <end position="403"/>
    </location>
</feature>
<keyword evidence="4 6" id="KW-0472">Membrane</keyword>
<feature type="transmembrane region" description="Helical" evidence="6">
    <location>
        <begin position="292"/>
        <end position="310"/>
    </location>
</feature>
<evidence type="ECO:0000256" key="2">
    <source>
        <dbReference type="ARBA" id="ARBA00022692"/>
    </source>
</evidence>
<feature type="compositionally biased region" description="Basic residues" evidence="5">
    <location>
        <begin position="347"/>
        <end position="377"/>
    </location>
</feature>
<keyword evidence="9" id="KW-1185">Reference proteome</keyword>
<feature type="transmembrane region" description="Helical" evidence="6">
    <location>
        <begin position="260"/>
        <end position="280"/>
    </location>
</feature>
<feature type="compositionally biased region" description="Basic residues" evidence="5">
    <location>
        <begin position="326"/>
        <end position="335"/>
    </location>
</feature>
<dbReference type="InterPro" id="IPR052952">
    <property type="entry name" value="MFS-Transporter"/>
</dbReference>
<dbReference type="InterPro" id="IPR011701">
    <property type="entry name" value="MFS"/>
</dbReference>
<evidence type="ECO:0000256" key="4">
    <source>
        <dbReference type="ARBA" id="ARBA00023136"/>
    </source>
</evidence>
<feature type="region of interest" description="Disordered" evidence="5">
    <location>
        <begin position="315"/>
        <end position="435"/>
    </location>
</feature>
<evidence type="ECO:0000256" key="3">
    <source>
        <dbReference type="ARBA" id="ARBA00022989"/>
    </source>
</evidence>
<evidence type="ECO:0000313" key="8">
    <source>
        <dbReference type="EMBL" id="MDP9821504.1"/>
    </source>
</evidence>
<dbReference type="InterPro" id="IPR020846">
    <property type="entry name" value="MFS_dom"/>
</dbReference>
<keyword evidence="2 6" id="KW-0812">Transmembrane</keyword>
<comment type="subcellular location">
    <subcellularLocation>
        <location evidence="1">Cell membrane</location>
        <topology evidence="1">Multi-pass membrane protein</topology>
    </subcellularLocation>
</comment>
<organism evidence="8 9">
    <name type="scientific">Nocardioides massiliensis</name>
    <dbReference type="NCBI Taxonomy" id="1325935"/>
    <lineage>
        <taxon>Bacteria</taxon>
        <taxon>Bacillati</taxon>
        <taxon>Actinomycetota</taxon>
        <taxon>Actinomycetes</taxon>
        <taxon>Propionibacteriales</taxon>
        <taxon>Nocardioidaceae</taxon>
        <taxon>Nocardioides</taxon>
    </lineage>
</organism>
<evidence type="ECO:0000256" key="1">
    <source>
        <dbReference type="ARBA" id="ARBA00004651"/>
    </source>
</evidence>
<dbReference type="SUPFAM" id="SSF103473">
    <property type="entry name" value="MFS general substrate transporter"/>
    <property type="match status" value="1"/>
</dbReference>
<feature type="transmembrane region" description="Helical" evidence="6">
    <location>
        <begin position="152"/>
        <end position="170"/>
    </location>
</feature>
<gene>
    <name evidence="8" type="ORF">J2S59_001313</name>
</gene>
<evidence type="ECO:0000256" key="6">
    <source>
        <dbReference type="SAM" id="Phobius"/>
    </source>
</evidence>
<dbReference type="Pfam" id="PF07690">
    <property type="entry name" value="MFS_1"/>
    <property type="match status" value="1"/>
</dbReference>
<evidence type="ECO:0000256" key="5">
    <source>
        <dbReference type="SAM" id="MobiDB-lite"/>
    </source>
</evidence>
<dbReference type="PANTHER" id="PTHR23527">
    <property type="entry name" value="BLL3282 PROTEIN"/>
    <property type="match status" value="1"/>
</dbReference>
<comment type="caution">
    <text evidence="8">The sequence shown here is derived from an EMBL/GenBank/DDBJ whole genome shotgun (WGS) entry which is preliminary data.</text>
</comment>
<dbReference type="RefSeq" id="WP_370871476.1">
    <property type="nucleotide sequence ID" value="NZ_JAUSQM010000001.1"/>
</dbReference>
<protein>
    <submittedName>
        <fullName evidence="8">MFS family permease</fullName>
    </submittedName>
</protein>
<dbReference type="PROSITE" id="PS50850">
    <property type="entry name" value="MFS"/>
    <property type="match status" value="1"/>
</dbReference>
<sequence length="435" mass="45615">MTVRTAAPTSLAALSAARRWTMLGVSTAAQAGSAVMIHGPAFLIPALHRDHGLSLVQAGLVAAAPIAGVMVALVAWGAVVDRLGERFVLLAGLTATAGAGLIATQTTEPVALGLALLLAGAAAASTASASGRVVVGWFPPRQRGLAMGIRHMSQPAGVGIAAVTMAVLALEHSIAAALWVPTAAAAISIAGVALTVVDPPRPERTVVTGANPYRAEPRLGYLARIHVVSVLLVVPQFLVWTFAVVWLVDERGWHPGAAGVLVGTAQLTGVLARVVAGWASDRVGNRMRPLRAVAVMAGVVMALLALTDALDSGLGVGPRGQPHASATRRRRHGRCGHGAARADRCTRLRAGRPPARRRHRSHRRGQRTGFHRRRRASRTVLVRAGAGGAEHCAVPRRSRRTPGRRPGDHPRRVRRDLRHRRGAPSAGVSARPHHR</sequence>
<feature type="compositionally biased region" description="Basic residues" evidence="5">
    <location>
        <begin position="411"/>
        <end position="422"/>
    </location>
</feature>
<dbReference type="PANTHER" id="PTHR23527:SF1">
    <property type="entry name" value="BLL3282 PROTEIN"/>
    <property type="match status" value="1"/>
</dbReference>
<dbReference type="InterPro" id="IPR036259">
    <property type="entry name" value="MFS_trans_sf"/>
</dbReference>
<feature type="transmembrane region" description="Helical" evidence="6">
    <location>
        <begin position="221"/>
        <end position="248"/>
    </location>
</feature>
<name>A0ABT9NMS1_9ACTN</name>
<evidence type="ECO:0000313" key="9">
    <source>
        <dbReference type="Proteomes" id="UP001240447"/>
    </source>
</evidence>
<keyword evidence="3 6" id="KW-1133">Transmembrane helix</keyword>
<feature type="transmembrane region" description="Helical" evidence="6">
    <location>
        <begin position="110"/>
        <end position="131"/>
    </location>
</feature>
<feature type="transmembrane region" description="Helical" evidence="6">
    <location>
        <begin position="87"/>
        <end position="104"/>
    </location>
</feature>
<accession>A0ABT9NMS1</accession>
<dbReference type="Gene3D" id="1.20.1250.20">
    <property type="entry name" value="MFS general substrate transporter like domains"/>
    <property type="match status" value="2"/>
</dbReference>
<feature type="transmembrane region" description="Helical" evidence="6">
    <location>
        <begin position="176"/>
        <end position="197"/>
    </location>
</feature>
<proteinExistence type="predicted"/>
<feature type="domain" description="Major facilitator superfamily (MFS) profile" evidence="7">
    <location>
        <begin position="12"/>
        <end position="435"/>
    </location>
</feature>
<evidence type="ECO:0000259" key="7">
    <source>
        <dbReference type="PROSITE" id="PS50850"/>
    </source>
</evidence>
<dbReference type="EMBL" id="JAUSQM010000001">
    <property type="protein sequence ID" value="MDP9821504.1"/>
    <property type="molecule type" value="Genomic_DNA"/>
</dbReference>
<reference evidence="8 9" key="1">
    <citation type="submission" date="2023-07" db="EMBL/GenBank/DDBJ databases">
        <title>Sequencing the genomes of 1000 actinobacteria strains.</title>
        <authorList>
            <person name="Klenk H.-P."/>
        </authorList>
    </citation>
    <scope>NUCLEOTIDE SEQUENCE [LARGE SCALE GENOMIC DNA]</scope>
    <source>
        <strain evidence="8 9">GD13</strain>
    </source>
</reference>
<feature type="transmembrane region" description="Helical" evidence="6">
    <location>
        <begin position="55"/>
        <end position="80"/>
    </location>
</feature>